<feature type="binding site" evidence="6">
    <location>
        <position position="159"/>
    </location>
    <ligand>
        <name>S-adenosyl-L-methionine</name>
        <dbReference type="ChEBI" id="CHEBI:59789"/>
    </ligand>
</feature>
<evidence type="ECO:0000256" key="2">
    <source>
        <dbReference type="ARBA" id="ARBA00022490"/>
    </source>
</evidence>
<dbReference type="CDD" id="cd02440">
    <property type="entry name" value="AdoMet_MTases"/>
    <property type="match status" value="1"/>
</dbReference>
<dbReference type="InterPro" id="IPR029063">
    <property type="entry name" value="SAM-dependent_MTases_sf"/>
</dbReference>
<dbReference type="PANTHER" id="PTHR43648">
    <property type="entry name" value="ELECTRON TRANSFER FLAVOPROTEIN BETA SUBUNIT LYSINE METHYLTRANSFERASE"/>
    <property type="match status" value="1"/>
</dbReference>
<dbReference type="GO" id="GO:0032259">
    <property type="term" value="P:methylation"/>
    <property type="evidence" value="ECO:0007669"/>
    <property type="project" value="UniProtKB-KW"/>
</dbReference>
<dbReference type="STRING" id="1938817.SAMN06296008_10846"/>
<evidence type="ECO:0000256" key="4">
    <source>
        <dbReference type="ARBA" id="ARBA00022679"/>
    </source>
</evidence>
<evidence type="ECO:0000256" key="3">
    <source>
        <dbReference type="ARBA" id="ARBA00022603"/>
    </source>
</evidence>
<keyword evidence="7" id="KW-0689">Ribosomal protein</keyword>
<organism evidence="7 8">
    <name type="scientific">Polynucleobacter kasalickyi</name>
    <dbReference type="NCBI Taxonomy" id="1938817"/>
    <lineage>
        <taxon>Bacteria</taxon>
        <taxon>Pseudomonadati</taxon>
        <taxon>Pseudomonadota</taxon>
        <taxon>Betaproteobacteria</taxon>
        <taxon>Burkholderiales</taxon>
        <taxon>Burkholderiaceae</taxon>
        <taxon>Polynucleobacter</taxon>
    </lineage>
</organism>
<dbReference type="HAMAP" id="MF_00735">
    <property type="entry name" value="Methyltr_PrmA"/>
    <property type="match status" value="1"/>
</dbReference>
<comment type="subcellular location">
    <subcellularLocation>
        <location evidence="6">Cytoplasm</location>
    </subcellularLocation>
</comment>
<dbReference type="SUPFAM" id="SSF53335">
    <property type="entry name" value="S-adenosyl-L-methionine-dependent methyltransferases"/>
    <property type="match status" value="1"/>
</dbReference>
<proteinExistence type="inferred from homology"/>
<feature type="binding site" evidence="6">
    <location>
        <position position="184"/>
    </location>
    <ligand>
        <name>S-adenosyl-L-methionine</name>
        <dbReference type="ChEBI" id="CHEBI:59789"/>
    </ligand>
</feature>
<keyword evidence="2 6" id="KW-0963">Cytoplasm</keyword>
<dbReference type="Pfam" id="PF06325">
    <property type="entry name" value="PrmA"/>
    <property type="match status" value="1"/>
</dbReference>
<dbReference type="GO" id="GO:0005840">
    <property type="term" value="C:ribosome"/>
    <property type="evidence" value="ECO:0007669"/>
    <property type="project" value="UniProtKB-KW"/>
</dbReference>
<evidence type="ECO:0000256" key="5">
    <source>
        <dbReference type="ARBA" id="ARBA00022691"/>
    </source>
</evidence>
<dbReference type="InterPro" id="IPR004498">
    <property type="entry name" value="Ribosomal_PrmA_MeTrfase"/>
</dbReference>
<name>A0A1W2A9F7_9BURK</name>
<dbReference type="EMBL" id="FWXJ01000008">
    <property type="protein sequence ID" value="SMC57296.1"/>
    <property type="molecule type" value="Genomic_DNA"/>
</dbReference>
<dbReference type="PIRSF" id="PIRSF000401">
    <property type="entry name" value="RPL11_MTase"/>
    <property type="match status" value="1"/>
</dbReference>
<feature type="binding site" evidence="6">
    <location>
        <position position="246"/>
    </location>
    <ligand>
        <name>S-adenosyl-L-methionine</name>
        <dbReference type="ChEBI" id="CHEBI:59789"/>
    </ligand>
</feature>
<dbReference type="Proteomes" id="UP000192708">
    <property type="component" value="Unassembled WGS sequence"/>
</dbReference>
<dbReference type="AlphaFoldDB" id="A0A1W2A9F7"/>
<sequence>MTYRELTFFVNEESAELLGDTLMELGALSITVEDAQADTPEEVALYGEPGMVIHVAAWQESKVIALFNQSLWTEFAQHTEAILAELDRLGMAIDHYTEAQIEEQDWVKLTQSQFDPIAISDRIWVVPSWHQTPEDLHPQAICLAVDPGLAFGTGSHPTTKLCLNWLESLSDDGLLANQSMMDYGCGSGILAIAAKKLGSGPTFGLDIDPQSVIASNDNAKGNAVEIEFGLPDMVTPTSQFNVVVANILANPLKILAPAIGALVAPQGYLALSGILEQQAEQIIDIYSPWVDLKIWQVAEGWVCLAGKSKA</sequence>
<keyword evidence="3 6" id="KW-0489">Methyltransferase</keyword>
<dbReference type="Gene3D" id="3.40.50.150">
    <property type="entry name" value="Vaccinia Virus protein VP39"/>
    <property type="match status" value="1"/>
</dbReference>
<dbReference type="EC" id="2.1.1.-" evidence="6"/>
<comment type="similarity">
    <text evidence="1 6">Belongs to the methyltransferase superfamily. PrmA family.</text>
</comment>
<comment type="catalytic activity">
    <reaction evidence="6">
        <text>L-lysyl-[protein] + 3 S-adenosyl-L-methionine = N(6),N(6),N(6)-trimethyl-L-lysyl-[protein] + 3 S-adenosyl-L-homocysteine + 3 H(+)</text>
        <dbReference type="Rhea" id="RHEA:54192"/>
        <dbReference type="Rhea" id="RHEA-COMP:9752"/>
        <dbReference type="Rhea" id="RHEA-COMP:13826"/>
        <dbReference type="ChEBI" id="CHEBI:15378"/>
        <dbReference type="ChEBI" id="CHEBI:29969"/>
        <dbReference type="ChEBI" id="CHEBI:57856"/>
        <dbReference type="ChEBI" id="CHEBI:59789"/>
        <dbReference type="ChEBI" id="CHEBI:61961"/>
    </reaction>
</comment>
<reference evidence="7 8" key="1">
    <citation type="submission" date="2017-04" db="EMBL/GenBank/DDBJ databases">
        <authorList>
            <person name="Afonso C.L."/>
            <person name="Miller P.J."/>
            <person name="Scott M.A."/>
            <person name="Spackman E."/>
            <person name="Goraichik I."/>
            <person name="Dimitrov K.M."/>
            <person name="Suarez D.L."/>
            <person name="Swayne D.E."/>
        </authorList>
    </citation>
    <scope>NUCLEOTIDE SEQUENCE [LARGE SCALE GENOMIC DNA]</scope>
    <source>
        <strain evidence="7 8">VK13</strain>
    </source>
</reference>
<comment type="function">
    <text evidence="6">Methylates ribosomal protein L11.</text>
</comment>
<keyword evidence="4 6" id="KW-0808">Transferase</keyword>
<protein>
    <recommendedName>
        <fullName evidence="6">Ribosomal protein L11 methyltransferase</fullName>
        <shortName evidence="6">L11 Mtase</shortName>
        <ecNumber evidence="6">2.1.1.-</ecNumber>
    </recommendedName>
</protein>
<dbReference type="GO" id="GO:0016279">
    <property type="term" value="F:protein-lysine N-methyltransferase activity"/>
    <property type="evidence" value="ECO:0007669"/>
    <property type="project" value="TreeGrafter"/>
</dbReference>
<accession>A0A1W2A9F7</accession>
<keyword evidence="8" id="KW-1185">Reference proteome</keyword>
<feature type="binding site" evidence="6">
    <location>
        <position position="206"/>
    </location>
    <ligand>
        <name>S-adenosyl-L-methionine</name>
        <dbReference type="ChEBI" id="CHEBI:59789"/>
    </ligand>
</feature>
<dbReference type="PANTHER" id="PTHR43648:SF1">
    <property type="entry name" value="ELECTRON TRANSFER FLAVOPROTEIN BETA SUBUNIT LYSINE METHYLTRANSFERASE"/>
    <property type="match status" value="1"/>
</dbReference>
<evidence type="ECO:0000313" key="8">
    <source>
        <dbReference type="Proteomes" id="UP000192708"/>
    </source>
</evidence>
<dbReference type="InterPro" id="IPR050078">
    <property type="entry name" value="Ribosomal_L11_MeTrfase_PrmA"/>
</dbReference>
<dbReference type="NCBIfam" id="TIGR00406">
    <property type="entry name" value="prmA"/>
    <property type="match status" value="1"/>
</dbReference>
<keyword evidence="5 6" id="KW-0949">S-adenosyl-L-methionine</keyword>
<keyword evidence="7" id="KW-0687">Ribonucleoprotein</keyword>
<evidence type="ECO:0000256" key="6">
    <source>
        <dbReference type="HAMAP-Rule" id="MF_00735"/>
    </source>
</evidence>
<evidence type="ECO:0000256" key="1">
    <source>
        <dbReference type="ARBA" id="ARBA00009741"/>
    </source>
</evidence>
<gene>
    <name evidence="6" type="primary">prmA</name>
    <name evidence="7" type="ORF">SAMN06296008_10846</name>
</gene>
<dbReference type="GO" id="GO:0005829">
    <property type="term" value="C:cytosol"/>
    <property type="evidence" value="ECO:0007669"/>
    <property type="project" value="TreeGrafter"/>
</dbReference>
<evidence type="ECO:0000313" key="7">
    <source>
        <dbReference type="EMBL" id="SMC57296.1"/>
    </source>
</evidence>
<dbReference type="RefSeq" id="WP_084283698.1">
    <property type="nucleotide sequence ID" value="NZ_FWXJ01000008.1"/>
</dbReference>
<dbReference type="OrthoDB" id="9785995at2"/>